<dbReference type="GO" id="GO:0000917">
    <property type="term" value="P:division septum assembly"/>
    <property type="evidence" value="ECO:0007669"/>
    <property type="project" value="UniProtKB-KW"/>
</dbReference>
<comment type="caution">
    <text evidence="7">The sequence shown here is derived from an EMBL/GenBank/DDBJ whole genome shotgun (WGS) entry which is preliminary data.</text>
</comment>
<keyword evidence="3 7" id="KW-0132">Cell division</keyword>
<dbReference type="AlphaFoldDB" id="A0A2N3X0D9"/>
<comment type="similarity">
    <text evidence="2">Belongs to the SsgA family.</text>
</comment>
<gene>
    <name evidence="7" type="ORF">ATK30_0564</name>
</gene>
<dbReference type="InterPro" id="IPR038658">
    <property type="entry name" value="SsgB_sf"/>
</dbReference>
<evidence type="ECO:0000256" key="2">
    <source>
        <dbReference type="ARBA" id="ARBA00009323"/>
    </source>
</evidence>
<evidence type="ECO:0000313" key="7">
    <source>
        <dbReference type="EMBL" id="PKV99584.1"/>
    </source>
</evidence>
<accession>A0A2N3X0D9</accession>
<protein>
    <submittedName>
        <fullName evidence="7">Sporulation and cell division protein SsgA</fullName>
    </submittedName>
</protein>
<dbReference type="Proteomes" id="UP000233750">
    <property type="component" value="Unassembled WGS sequence"/>
</dbReference>
<keyword evidence="6" id="KW-0131">Cell cycle</keyword>
<dbReference type="Gene3D" id="2.30.31.20">
    <property type="entry name" value="Sporulation-specific cell division protein SsgB"/>
    <property type="match status" value="1"/>
</dbReference>
<sequence>MDAITIQLPVLLESGNTTIAASYRRDDPYAVTLGFDAVRPGAEWVLARDLFCDALIYGQAGGKPGDVTVTVRGDLVVLGLSTPDGAAAAVFRRDDVADFIGQTHQIVRAGQETAELDWSDTAEFPGVSL</sequence>
<dbReference type="GO" id="GO:0030435">
    <property type="term" value="P:sporulation resulting in formation of a cellular spore"/>
    <property type="evidence" value="ECO:0007669"/>
    <property type="project" value="UniProtKB-KW"/>
</dbReference>
<dbReference type="OrthoDB" id="3627836at2"/>
<reference evidence="7 8" key="1">
    <citation type="submission" date="2017-12" db="EMBL/GenBank/DDBJ databases">
        <title>Sequencing the genomes of 1000 Actinobacteria strains.</title>
        <authorList>
            <person name="Klenk H.-P."/>
        </authorList>
    </citation>
    <scope>NUCLEOTIDE SEQUENCE [LARGE SCALE GENOMIC DNA]</scope>
    <source>
        <strain evidence="7 8">DSM 45165</strain>
    </source>
</reference>
<evidence type="ECO:0000256" key="5">
    <source>
        <dbReference type="ARBA" id="ARBA00023210"/>
    </source>
</evidence>
<dbReference type="Pfam" id="PF04686">
    <property type="entry name" value="SsgA"/>
    <property type="match status" value="1"/>
</dbReference>
<evidence type="ECO:0000256" key="3">
    <source>
        <dbReference type="ARBA" id="ARBA00022618"/>
    </source>
</evidence>
<dbReference type="GO" id="GO:0030428">
    <property type="term" value="C:cell septum"/>
    <property type="evidence" value="ECO:0007669"/>
    <property type="project" value="UniProtKB-SubCell"/>
</dbReference>
<name>A0A2N3X0D9_9PSEU</name>
<keyword evidence="4" id="KW-0749">Sporulation</keyword>
<evidence type="ECO:0000256" key="1">
    <source>
        <dbReference type="ARBA" id="ARBA00004431"/>
    </source>
</evidence>
<evidence type="ECO:0000256" key="6">
    <source>
        <dbReference type="ARBA" id="ARBA00023306"/>
    </source>
</evidence>
<dbReference type="InterPro" id="IPR006776">
    <property type="entry name" value="SsgB"/>
</dbReference>
<organism evidence="7 8">
    <name type="scientific">Amycolatopsis echigonensis</name>
    <dbReference type="NCBI Taxonomy" id="2576905"/>
    <lineage>
        <taxon>Bacteria</taxon>
        <taxon>Bacillati</taxon>
        <taxon>Actinomycetota</taxon>
        <taxon>Actinomycetes</taxon>
        <taxon>Pseudonocardiales</taxon>
        <taxon>Pseudonocardiaceae</taxon>
        <taxon>Amycolatopsis</taxon>
    </lineage>
</organism>
<evidence type="ECO:0000313" key="8">
    <source>
        <dbReference type="Proteomes" id="UP000233750"/>
    </source>
</evidence>
<evidence type="ECO:0000256" key="4">
    <source>
        <dbReference type="ARBA" id="ARBA00022969"/>
    </source>
</evidence>
<dbReference type="EMBL" id="PJMY01000002">
    <property type="protein sequence ID" value="PKV99584.1"/>
    <property type="molecule type" value="Genomic_DNA"/>
</dbReference>
<keyword evidence="8" id="KW-1185">Reference proteome</keyword>
<keyword evidence="5" id="KW-0717">Septation</keyword>
<dbReference type="RefSeq" id="WP_101434150.1">
    <property type="nucleotide sequence ID" value="NZ_PJMY01000002.1"/>
</dbReference>
<comment type="subcellular location">
    <subcellularLocation>
        <location evidence="1">Cell septum</location>
    </subcellularLocation>
</comment>
<proteinExistence type="inferred from homology"/>